<dbReference type="SUPFAM" id="SSF46955">
    <property type="entry name" value="Putative DNA-binding domain"/>
    <property type="match status" value="1"/>
</dbReference>
<dbReference type="GO" id="GO:0003700">
    <property type="term" value="F:DNA-binding transcription factor activity"/>
    <property type="evidence" value="ECO:0007669"/>
    <property type="project" value="InterPro"/>
</dbReference>
<feature type="domain" description="HTH merR-type" evidence="2">
    <location>
        <begin position="1"/>
        <end position="69"/>
    </location>
</feature>
<keyword evidence="4" id="KW-1185">Reference proteome</keyword>
<dbReference type="InterPro" id="IPR047057">
    <property type="entry name" value="MerR_fam"/>
</dbReference>
<dbReference type="PANTHER" id="PTHR30204">
    <property type="entry name" value="REDOX-CYCLING DRUG-SENSING TRANSCRIPTIONAL ACTIVATOR SOXR"/>
    <property type="match status" value="1"/>
</dbReference>
<reference evidence="3 4" key="1">
    <citation type="submission" date="2018-08" db="EMBL/GenBank/DDBJ databases">
        <title>A genome reference for cultivated species of the human gut microbiota.</title>
        <authorList>
            <person name="Zou Y."/>
            <person name="Xue W."/>
            <person name="Luo G."/>
        </authorList>
    </citation>
    <scope>NUCLEOTIDE SEQUENCE [LARGE SCALE GENOMIC DNA]</scope>
    <source>
        <strain evidence="3 4">AF24-29</strain>
    </source>
</reference>
<dbReference type="AlphaFoldDB" id="A0A412G3B9"/>
<dbReference type="PANTHER" id="PTHR30204:SF90">
    <property type="entry name" value="HTH-TYPE TRANSCRIPTIONAL ACTIVATOR MTA"/>
    <property type="match status" value="1"/>
</dbReference>
<dbReference type="InterPro" id="IPR009061">
    <property type="entry name" value="DNA-bd_dom_put_sf"/>
</dbReference>
<protein>
    <submittedName>
        <fullName evidence="3">MerR family transcriptional regulator</fullName>
    </submittedName>
</protein>
<comment type="caution">
    <text evidence="3">The sequence shown here is derived from an EMBL/GenBank/DDBJ whole genome shotgun (WGS) entry which is preliminary data.</text>
</comment>
<dbReference type="PROSITE" id="PS50937">
    <property type="entry name" value="HTH_MERR_2"/>
    <property type="match status" value="1"/>
</dbReference>
<dbReference type="GeneID" id="83015266"/>
<dbReference type="GO" id="GO:0003677">
    <property type="term" value="F:DNA binding"/>
    <property type="evidence" value="ECO:0007669"/>
    <property type="project" value="UniProtKB-KW"/>
</dbReference>
<dbReference type="Pfam" id="PF13411">
    <property type="entry name" value="MerR_1"/>
    <property type="match status" value="1"/>
</dbReference>
<accession>A0A412G3B9</accession>
<dbReference type="RefSeq" id="WP_117894730.1">
    <property type="nucleotide sequence ID" value="NZ_CABJCV010000007.1"/>
</dbReference>
<dbReference type="SMART" id="SM00422">
    <property type="entry name" value="HTH_MERR"/>
    <property type="match status" value="1"/>
</dbReference>
<evidence type="ECO:0000259" key="2">
    <source>
        <dbReference type="PROSITE" id="PS50937"/>
    </source>
</evidence>
<dbReference type="InterPro" id="IPR000551">
    <property type="entry name" value="MerR-type_HTH_dom"/>
</dbReference>
<dbReference type="Proteomes" id="UP000284178">
    <property type="component" value="Unassembled WGS sequence"/>
</dbReference>
<evidence type="ECO:0000256" key="1">
    <source>
        <dbReference type="ARBA" id="ARBA00023125"/>
    </source>
</evidence>
<dbReference type="Gene3D" id="1.10.1660.10">
    <property type="match status" value="1"/>
</dbReference>
<name>A0A412G3B9_9FIRM</name>
<evidence type="ECO:0000313" key="3">
    <source>
        <dbReference type="EMBL" id="RGR74941.1"/>
    </source>
</evidence>
<keyword evidence="1" id="KW-0238">DNA-binding</keyword>
<sequence>MFKTGQLSRAFEIDRTSLNHYVRTGLLNPDMLDNQYHTYSFQDFVALSYIRHYRGLGFSMNEIKALTRQWDNEEKLQYCQNEMQTIDDQIRLLQLKQRFLENFMNLLRFYESYRDHPVLLMTEPYYFIKREALEDPVLKALYKQLPSNEFTAVCDQDFKVTLRPQSAQGLVLKEAWVKEFQLPLPEQAIFYPAEQRCLCAFRVGGTEFEIQLQASLQSLYQTMEEQGVRLQREFVIYLLISKYNQVDEYFDVYVDIPLKMLD</sequence>
<evidence type="ECO:0000313" key="4">
    <source>
        <dbReference type="Proteomes" id="UP000284178"/>
    </source>
</evidence>
<organism evidence="3 4">
    <name type="scientific">Holdemania filiformis</name>
    <dbReference type="NCBI Taxonomy" id="61171"/>
    <lineage>
        <taxon>Bacteria</taxon>
        <taxon>Bacillati</taxon>
        <taxon>Bacillota</taxon>
        <taxon>Erysipelotrichia</taxon>
        <taxon>Erysipelotrichales</taxon>
        <taxon>Erysipelotrichaceae</taxon>
        <taxon>Holdemania</taxon>
    </lineage>
</organism>
<dbReference type="CDD" id="cd00592">
    <property type="entry name" value="HTH_MerR-like"/>
    <property type="match status" value="1"/>
</dbReference>
<gene>
    <name evidence="3" type="ORF">DWY25_07585</name>
</gene>
<proteinExistence type="predicted"/>
<dbReference type="EMBL" id="QRUP01000007">
    <property type="protein sequence ID" value="RGR74941.1"/>
    <property type="molecule type" value="Genomic_DNA"/>
</dbReference>